<dbReference type="AlphaFoldDB" id="A0A0E0CIB0"/>
<keyword evidence="3" id="KW-1185">Reference proteome</keyword>
<dbReference type="EnsemblPlants" id="OMERI02G10850.1">
    <property type="protein sequence ID" value="OMERI02G10850.1"/>
    <property type="gene ID" value="OMERI02G10850"/>
</dbReference>
<feature type="region of interest" description="Disordered" evidence="1">
    <location>
        <begin position="48"/>
        <end position="69"/>
    </location>
</feature>
<evidence type="ECO:0000256" key="1">
    <source>
        <dbReference type="SAM" id="MobiDB-lite"/>
    </source>
</evidence>
<organism evidence="2">
    <name type="scientific">Oryza meridionalis</name>
    <dbReference type="NCBI Taxonomy" id="40149"/>
    <lineage>
        <taxon>Eukaryota</taxon>
        <taxon>Viridiplantae</taxon>
        <taxon>Streptophyta</taxon>
        <taxon>Embryophyta</taxon>
        <taxon>Tracheophyta</taxon>
        <taxon>Spermatophyta</taxon>
        <taxon>Magnoliopsida</taxon>
        <taxon>Liliopsida</taxon>
        <taxon>Poales</taxon>
        <taxon>Poaceae</taxon>
        <taxon>BOP clade</taxon>
        <taxon>Oryzoideae</taxon>
        <taxon>Oryzeae</taxon>
        <taxon>Oryzinae</taxon>
        <taxon>Oryza</taxon>
    </lineage>
</organism>
<evidence type="ECO:0000313" key="2">
    <source>
        <dbReference type="EnsemblPlants" id="OMERI02G10850.1"/>
    </source>
</evidence>
<accession>A0A0E0CIB0</accession>
<sequence length="240" mass="24998">MAAESARDPREPHMSGCHVISLPSSSSSSLSHSFLFFSSLGKPGDSWGGGRWGEAGEKKAADDTAATPTTREDAAMATMIGTARGSSGGATAPHPLSLTRAQAASHRHVCRGGRAQDPACAGRHLVPARRSPRDVQGDLQVLQGGMHTRSRPCLPSDKRLKAAFAAAASLLRLTAAALPLSPVASPTDVAALVILKFGYKLPKNTAAATKTRVDAAVVMTTGRMQRRRHGRREGSGSCDA</sequence>
<reference evidence="2" key="2">
    <citation type="submission" date="2018-05" db="EMBL/GenBank/DDBJ databases">
        <title>OmerRS3 (Oryza meridionalis Reference Sequence Version 3).</title>
        <authorList>
            <person name="Zhang J."/>
            <person name="Kudrna D."/>
            <person name="Lee S."/>
            <person name="Talag J."/>
            <person name="Welchert J."/>
            <person name="Wing R.A."/>
        </authorList>
    </citation>
    <scope>NUCLEOTIDE SEQUENCE [LARGE SCALE GENOMIC DNA]</scope>
    <source>
        <strain evidence="2">cv. OR44</strain>
    </source>
</reference>
<reference evidence="2" key="1">
    <citation type="submission" date="2015-04" db="UniProtKB">
        <authorList>
            <consortium name="EnsemblPlants"/>
        </authorList>
    </citation>
    <scope>IDENTIFICATION</scope>
</reference>
<dbReference type="Gramene" id="OMERI02G10850.1">
    <property type="protein sequence ID" value="OMERI02G10850.1"/>
    <property type="gene ID" value="OMERI02G10850"/>
</dbReference>
<evidence type="ECO:0000313" key="3">
    <source>
        <dbReference type="Proteomes" id="UP000008021"/>
    </source>
</evidence>
<dbReference type="HOGENOM" id="CLU_1157971_0_0_1"/>
<proteinExistence type="predicted"/>
<name>A0A0E0CIB0_9ORYZ</name>
<dbReference type="Proteomes" id="UP000008021">
    <property type="component" value="Chromosome 2"/>
</dbReference>
<protein>
    <submittedName>
        <fullName evidence="2">Uncharacterized protein</fullName>
    </submittedName>
</protein>